<dbReference type="EMBL" id="VIBQ01000038">
    <property type="protein sequence ID" value="KAB8446178.1"/>
    <property type="molecule type" value="Genomic_DNA"/>
</dbReference>
<sequence>MNFTSCCFKAEYKSYHFDNFTFVRPPDHQSIRTASFHTARSRLPLRLRRNLAHQDLHRESKSSAMLEKFNPPPGPPPGYARQGQQSYGDHVVAQESSGHASEFAPPPGPPPSHQQNAYQDTYEPPQGPPPSKSAKASETEPPPYHDWTVIPDTALLPPPPSFAYQPAVSPVANASRADGDRAWDWTNANPLWPPRQLSESEQKGLSIGFASIIVPQELKGEVHPNKQKPGLWHISTTRSCNDASILSSIPMYSALYGSPAVTRRPAYAYFEVKLGELGQDSGVALGFLAPPYPTWRLPGWQRASLAVHGDDGRRFVNDTWGGKDFVPAFEPGDTVGLGMYLRSSGAQLPSYSRLPNSGAVSDVEVFFTRNGKKEASWDLHEETDAKMDQPGGVTGLEGDRDLYAAIGVYGPCEFEIKFGRHNWLFKPEA</sequence>
<keyword evidence="3" id="KW-1133">Transmembrane helix</keyword>
<evidence type="ECO:0000256" key="2">
    <source>
        <dbReference type="ARBA" id="ARBA00022692"/>
    </source>
</evidence>
<comment type="caution">
    <text evidence="7">The sequence shown here is derived from an EMBL/GenBank/DDBJ whole genome shotgun (WGS) entry which is preliminary data.</text>
</comment>
<dbReference type="SMART" id="SM00449">
    <property type="entry name" value="SPRY"/>
    <property type="match status" value="1"/>
</dbReference>
<evidence type="ECO:0000259" key="6">
    <source>
        <dbReference type="SMART" id="SM00449"/>
    </source>
</evidence>
<dbReference type="Gene3D" id="2.60.120.920">
    <property type="match status" value="1"/>
</dbReference>
<keyword evidence="4" id="KW-0472">Membrane</keyword>
<evidence type="ECO:0000256" key="5">
    <source>
        <dbReference type="SAM" id="MobiDB-lite"/>
    </source>
</evidence>
<evidence type="ECO:0000256" key="4">
    <source>
        <dbReference type="ARBA" id="ARBA00023136"/>
    </source>
</evidence>
<dbReference type="GO" id="GO:0016020">
    <property type="term" value="C:membrane"/>
    <property type="evidence" value="ECO:0007669"/>
    <property type="project" value="UniProtKB-SubCell"/>
</dbReference>
<comment type="subcellular location">
    <subcellularLocation>
        <location evidence="1">Membrane</location>
    </subcellularLocation>
</comment>
<protein>
    <recommendedName>
        <fullName evidence="6">SPRY domain-containing protein</fullName>
    </recommendedName>
</protein>
<feature type="domain" description="SPRY" evidence="6">
    <location>
        <begin position="269"/>
        <end position="422"/>
    </location>
</feature>
<keyword evidence="2" id="KW-0812">Transmembrane</keyword>
<gene>
    <name evidence="7" type="ORF">FH972_025160</name>
</gene>
<dbReference type="CDD" id="cd12910">
    <property type="entry name" value="SPRY_SSH4_like"/>
    <property type="match status" value="1"/>
</dbReference>
<dbReference type="InterPro" id="IPR035780">
    <property type="entry name" value="SPRY_Ssh4-like"/>
</dbReference>
<dbReference type="Proteomes" id="UP000327013">
    <property type="component" value="Unassembled WGS sequence"/>
</dbReference>
<dbReference type="AlphaFoldDB" id="A0A5N6L0S2"/>
<evidence type="ECO:0000256" key="1">
    <source>
        <dbReference type="ARBA" id="ARBA00004370"/>
    </source>
</evidence>
<reference evidence="7 8" key="1">
    <citation type="submission" date="2019-06" db="EMBL/GenBank/DDBJ databases">
        <title>A chromosomal-level reference genome of Carpinus fangiana (Coryloideae, Betulaceae).</title>
        <authorList>
            <person name="Yang X."/>
            <person name="Wang Z."/>
            <person name="Zhang L."/>
            <person name="Hao G."/>
            <person name="Liu J."/>
            <person name="Yang Y."/>
        </authorList>
    </citation>
    <scope>NUCLEOTIDE SEQUENCE [LARGE SCALE GENOMIC DNA]</scope>
    <source>
        <strain evidence="7">Cfa_2016G</strain>
        <tissue evidence="7">Leaf</tissue>
    </source>
</reference>
<keyword evidence="8" id="KW-1185">Reference proteome</keyword>
<organism evidence="7 8">
    <name type="scientific">Carpinus fangiana</name>
    <dbReference type="NCBI Taxonomy" id="176857"/>
    <lineage>
        <taxon>Eukaryota</taxon>
        <taxon>Viridiplantae</taxon>
        <taxon>Streptophyta</taxon>
        <taxon>Embryophyta</taxon>
        <taxon>Tracheophyta</taxon>
        <taxon>Spermatophyta</taxon>
        <taxon>Magnoliopsida</taxon>
        <taxon>eudicotyledons</taxon>
        <taxon>Gunneridae</taxon>
        <taxon>Pentapetalae</taxon>
        <taxon>rosids</taxon>
        <taxon>fabids</taxon>
        <taxon>Fagales</taxon>
        <taxon>Betulaceae</taxon>
        <taxon>Carpinus</taxon>
    </lineage>
</organism>
<evidence type="ECO:0000313" key="7">
    <source>
        <dbReference type="EMBL" id="KAB8446178.1"/>
    </source>
</evidence>
<evidence type="ECO:0000313" key="8">
    <source>
        <dbReference type="Proteomes" id="UP000327013"/>
    </source>
</evidence>
<evidence type="ECO:0000256" key="3">
    <source>
        <dbReference type="ARBA" id="ARBA00022989"/>
    </source>
</evidence>
<name>A0A5N6L0S2_9ROSI</name>
<dbReference type="InterPro" id="IPR050618">
    <property type="entry name" value="Ubq-SigPath_Reg"/>
</dbReference>
<accession>A0A5N6L0S2</accession>
<proteinExistence type="predicted"/>
<dbReference type="OrthoDB" id="25503at2759"/>
<feature type="region of interest" description="Disordered" evidence="5">
    <location>
        <begin position="58"/>
        <end position="150"/>
    </location>
</feature>
<dbReference type="PANTHER" id="PTHR12864">
    <property type="entry name" value="RAN BINDING PROTEIN 9-RELATED"/>
    <property type="match status" value="1"/>
</dbReference>
<dbReference type="InterPro" id="IPR003877">
    <property type="entry name" value="SPRY_dom"/>
</dbReference>
<dbReference type="InterPro" id="IPR043136">
    <property type="entry name" value="B30.2/SPRY_sf"/>
</dbReference>